<dbReference type="EMBL" id="KN833022">
    <property type="protein sequence ID" value="KIM77758.1"/>
    <property type="molecule type" value="Genomic_DNA"/>
</dbReference>
<dbReference type="GO" id="GO:0003677">
    <property type="term" value="F:DNA binding"/>
    <property type="evidence" value="ECO:0007669"/>
    <property type="project" value="InterPro"/>
</dbReference>
<dbReference type="InterPro" id="IPR038279">
    <property type="entry name" value="Ndc10_dom2_sf"/>
</dbReference>
<dbReference type="HOGENOM" id="CLU_733863_0_0_1"/>
<evidence type="ECO:0000313" key="1">
    <source>
        <dbReference type="EMBL" id="KIM77758.1"/>
    </source>
</evidence>
<dbReference type="InParanoid" id="A0A0C3AUZ6"/>
<dbReference type="OrthoDB" id="2649303at2759"/>
<dbReference type="AlphaFoldDB" id="A0A0C3AUZ6"/>
<sequence length="377" mass="41280">MSSQVITPSPTVDRHIFSTLHSLSFQANVNMRYRDDTMALITPPGVDIHQPPFNTQMSTTGPQLSNSNSGSTPVLPLPQMQHSVSSLEATSQARLIDNYITWWDGYQATEISGDSTKTAIHVFPIMAAKETMFLNYASTHVKQKHGSSETIPGSVVGFESAAKHNEPKCIESAQVLKASDTYTKEELECCSLFCLTDFLGPKKVCRAVELLDLFPSSLPSIDPNEDGTGLKVLGILLDNAKRNQTGQTDKHGAIHHCHPELCLVNSIDFSNPDYGEFGHCEWYKMKLFFLSKGSLMNLIQYKTHNDRVNLIHICNNVSITKSTHAGWPFAAQTACAYGASVYGTKALGGWSESGSFQPCYDCAFPADALLGVAMFNA</sequence>
<reference evidence="1 2" key="1">
    <citation type="submission" date="2014-04" db="EMBL/GenBank/DDBJ databases">
        <authorList>
            <consortium name="DOE Joint Genome Institute"/>
            <person name="Kuo A."/>
            <person name="Tarkka M."/>
            <person name="Buscot F."/>
            <person name="Kohler A."/>
            <person name="Nagy L.G."/>
            <person name="Floudas D."/>
            <person name="Copeland A."/>
            <person name="Barry K.W."/>
            <person name="Cichocki N."/>
            <person name="Veneault-Fourrey C."/>
            <person name="LaButti K."/>
            <person name="Lindquist E.A."/>
            <person name="Lipzen A."/>
            <person name="Lundell T."/>
            <person name="Morin E."/>
            <person name="Murat C."/>
            <person name="Sun H."/>
            <person name="Tunlid A."/>
            <person name="Henrissat B."/>
            <person name="Grigoriev I.V."/>
            <person name="Hibbett D.S."/>
            <person name="Martin F."/>
            <person name="Nordberg H.P."/>
            <person name="Cantor M.N."/>
            <person name="Hua S.X."/>
        </authorList>
    </citation>
    <scope>NUCLEOTIDE SEQUENCE [LARGE SCALE GENOMIC DNA]</scope>
    <source>
        <strain evidence="1 2">F 1598</strain>
    </source>
</reference>
<accession>A0A0C3AUZ6</accession>
<dbReference type="STRING" id="765440.A0A0C3AUZ6"/>
<dbReference type="Gene3D" id="1.10.443.20">
    <property type="entry name" value="Centromere DNA-binding protein complex CBF3 subunit, domain 2"/>
    <property type="match status" value="1"/>
</dbReference>
<organism evidence="1 2">
    <name type="scientific">Piloderma croceum (strain F 1598)</name>
    <dbReference type="NCBI Taxonomy" id="765440"/>
    <lineage>
        <taxon>Eukaryota</taxon>
        <taxon>Fungi</taxon>
        <taxon>Dikarya</taxon>
        <taxon>Basidiomycota</taxon>
        <taxon>Agaricomycotina</taxon>
        <taxon>Agaricomycetes</taxon>
        <taxon>Agaricomycetidae</taxon>
        <taxon>Atheliales</taxon>
        <taxon>Atheliaceae</taxon>
        <taxon>Piloderma</taxon>
    </lineage>
</organism>
<dbReference type="Proteomes" id="UP000054166">
    <property type="component" value="Unassembled WGS sequence"/>
</dbReference>
<reference evidence="2" key="2">
    <citation type="submission" date="2015-01" db="EMBL/GenBank/DDBJ databases">
        <title>Evolutionary Origins and Diversification of the Mycorrhizal Mutualists.</title>
        <authorList>
            <consortium name="DOE Joint Genome Institute"/>
            <consortium name="Mycorrhizal Genomics Consortium"/>
            <person name="Kohler A."/>
            <person name="Kuo A."/>
            <person name="Nagy L.G."/>
            <person name="Floudas D."/>
            <person name="Copeland A."/>
            <person name="Barry K.W."/>
            <person name="Cichocki N."/>
            <person name="Veneault-Fourrey C."/>
            <person name="LaButti K."/>
            <person name="Lindquist E.A."/>
            <person name="Lipzen A."/>
            <person name="Lundell T."/>
            <person name="Morin E."/>
            <person name="Murat C."/>
            <person name="Riley R."/>
            <person name="Ohm R."/>
            <person name="Sun H."/>
            <person name="Tunlid A."/>
            <person name="Henrissat B."/>
            <person name="Grigoriev I.V."/>
            <person name="Hibbett D.S."/>
            <person name="Martin F."/>
        </authorList>
    </citation>
    <scope>NUCLEOTIDE SEQUENCE [LARGE SCALE GENOMIC DNA]</scope>
    <source>
        <strain evidence="2">F 1598</strain>
    </source>
</reference>
<name>A0A0C3AUZ6_PILCF</name>
<proteinExistence type="predicted"/>
<protein>
    <submittedName>
        <fullName evidence="1">Uncharacterized protein</fullName>
    </submittedName>
</protein>
<evidence type="ECO:0000313" key="2">
    <source>
        <dbReference type="Proteomes" id="UP000054166"/>
    </source>
</evidence>
<keyword evidence="2" id="KW-1185">Reference proteome</keyword>
<gene>
    <name evidence="1" type="ORF">PILCRDRAFT_11845</name>
</gene>